<dbReference type="Proteomes" id="UP000766246">
    <property type="component" value="Unassembled WGS sequence"/>
</dbReference>
<protein>
    <submittedName>
        <fullName evidence="2">Uncharacterized protein</fullName>
    </submittedName>
</protein>
<evidence type="ECO:0000313" key="3">
    <source>
        <dbReference type="Proteomes" id="UP000766246"/>
    </source>
</evidence>
<evidence type="ECO:0000256" key="1">
    <source>
        <dbReference type="SAM" id="Coils"/>
    </source>
</evidence>
<dbReference type="EMBL" id="SVER01000032">
    <property type="protein sequence ID" value="MBE5920428.1"/>
    <property type="molecule type" value="Genomic_DNA"/>
</dbReference>
<comment type="caution">
    <text evidence="2">The sequence shown here is derived from an EMBL/GenBank/DDBJ whole genome shotgun (WGS) entry which is preliminary data.</text>
</comment>
<reference evidence="2" key="1">
    <citation type="submission" date="2019-04" db="EMBL/GenBank/DDBJ databases">
        <title>Evolution of Biomass-Degrading Anaerobic Consortia Revealed by Metagenomics.</title>
        <authorList>
            <person name="Peng X."/>
        </authorList>
    </citation>
    <scope>NUCLEOTIDE SEQUENCE</scope>
    <source>
        <strain evidence="2">SIG311</strain>
    </source>
</reference>
<evidence type="ECO:0000313" key="2">
    <source>
        <dbReference type="EMBL" id="MBE5920428.1"/>
    </source>
</evidence>
<name>A0A927UCK4_9FIRM</name>
<organism evidence="2 3">
    <name type="scientific">Pseudobutyrivibrio ruminis</name>
    <dbReference type="NCBI Taxonomy" id="46206"/>
    <lineage>
        <taxon>Bacteria</taxon>
        <taxon>Bacillati</taxon>
        <taxon>Bacillota</taxon>
        <taxon>Clostridia</taxon>
        <taxon>Lachnospirales</taxon>
        <taxon>Lachnospiraceae</taxon>
        <taxon>Pseudobutyrivibrio</taxon>
    </lineage>
</organism>
<keyword evidence="1" id="KW-0175">Coiled coil</keyword>
<accession>A0A927UCK4</accession>
<sequence>MSLTDDVINEIKAQIEATKQRIAELEAELETLKAFKTDVSDSQDSFSTVNEAKKQYISDLYDEVKDNECVNTLARGMSVTLDSVGYTCVKGVYLALLGSIDFKILEYETKIMNEKASLWGLIARLSE</sequence>
<feature type="coiled-coil region" evidence="1">
    <location>
        <begin position="8"/>
        <end position="35"/>
    </location>
</feature>
<dbReference type="AlphaFoldDB" id="A0A927UCK4"/>
<proteinExistence type="predicted"/>
<gene>
    <name evidence="2" type="ORF">E7272_11380</name>
</gene>